<evidence type="ECO:0000313" key="1">
    <source>
        <dbReference type="EMBL" id="KAE8758436.1"/>
    </source>
</evidence>
<dbReference type="Proteomes" id="UP000463700">
    <property type="component" value="Unassembled WGS sequence"/>
</dbReference>
<name>A0A6N6WD89_9BURK</name>
<protein>
    <submittedName>
        <fullName evidence="1">Uncharacterized protein</fullName>
    </submittedName>
</protein>
<sequence>MQTGKSSEQGGKSDTHEALLNSLTTLVRTNGAAVSHLGARLVVMSKFVDAVLRHLTAAQCAAVTKSFRSGVYRCLTPLSVHEKLT</sequence>
<reference evidence="1 2" key="1">
    <citation type="journal article" date="2020" name="Int. J. Syst. Evol. Microbiol.">
        <title>Paraburkholderia madseniana sp. nov., a phenolic acid-degrading bacterium isolated from acidic forest soil.</title>
        <authorList>
            <person name="Wilhelm R.C."/>
            <person name="Murphy S.J.L."/>
            <person name="Feriancek N.M."/>
            <person name="Karasz D.C."/>
            <person name="DeRito C.M."/>
            <person name="Newman J.D."/>
            <person name="Buckley D.H."/>
        </authorList>
    </citation>
    <scope>NUCLEOTIDE SEQUENCE [LARGE SCALE GENOMIC DNA]</scope>
    <source>
        <strain evidence="1 2">RP11</strain>
    </source>
</reference>
<dbReference type="EMBL" id="VOSW01000033">
    <property type="protein sequence ID" value="KAE8758436.1"/>
    <property type="molecule type" value="Genomic_DNA"/>
</dbReference>
<dbReference type="RefSeq" id="WP_154561280.1">
    <property type="nucleotide sequence ID" value="NZ_VOSW01000033.1"/>
</dbReference>
<dbReference type="AlphaFoldDB" id="A0A6N6WD89"/>
<proteinExistence type="predicted"/>
<accession>A0A6N6WD89</accession>
<dbReference type="OrthoDB" id="9010139at2"/>
<evidence type="ECO:0000313" key="2">
    <source>
        <dbReference type="Proteomes" id="UP000463700"/>
    </source>
</evidence>
<comment type="caution">
    <text evidence="1">The sequence shown here is derived from an EMBL/GenBank/DDBJ whole genome shotgun (WGS) entry which is preliminary data.</text>
</comment>
<gene>
    <name evidence="1" type="ORF">FSO04_18780</name>
</gene>
<organism evidence="1 2">
    <name type="scientific">Paraburkholderia madseniana</name>
    <dbReference type="NCBI Taxonomy" id="2599607"/>
    <lineage>
        <taxon>Bacteria</taxon>
        <taxon>Pseudomonadati</taxon>
        <taxon>Pseudomonadota</taxon>
        <taxon>Betaproteobacteria</taxon>
        <taxon>Burkholderiales</taxon>
        <taxon>Burkholderiaceae</taxon>
        <taxon>Paraburkholderia</taxon>
    </lineage>
</organism>